<evidence type="ECO:0000256" key="2">
    <source>
        <dbReference type="SAM" id="Phobius"/>
    </source>
</evidence>
<keyword evidence="2" id="KW-1133">Transmembrane helix</keyword>
<feature type="compositionally biased region" description="Basic and acidic residues" evidence="1">
    <location>
        <begin position="102"/>
        <end position="124"/>
    </location>
</feature>
<feature type="compositionally biased region" description="Acidic residues" evidence="1">
    <location>
        <begin position="144"/>
        <end position="172"/>
    </location>
</feature>
<feature type="compositionally biased region" description="Polar residues" evidence="1">
    <location>
        <begin position="386"/>
        <end position="417"/>
    </location>
</feature>
<feature type="compositionally biased region" description="Acidic residues" evidence="1">
    <location>
        <begin position="485"/>
        <end position="503"/>
    </location>
</feature>
<sequence length="503" mass="56526">MYKQSPGRNQRSQGIKVKHVLQICLLLAVCFWLIYQVKHSHDKKKEFDENDAKKLLDSVRKDEVVKLGRKDLHPLKESTIVENDKHSEEVEDEEIEEETSEEEKKHEDEGEQNKAEADDKNDEERGGEEEELDGHDQEKSDMENDREDEFVDKEKEREDDDEQDLEDKDFEDNNGQTYTGGASQEHDIGGDTARRHEARDENYKADDASSAVTLDTQTTSTGNERVVLRKSNEQGDVNNLEPRNNFNQKEGVDAGQSESVNVEGGETTNKDHLGTTTNEQSKTIISNSSVTEMSTTQSNLTDESVTVQDFSLLNDNGTVSENNEDQRVVEDHTKSNESSKLEISDPNLKDNSTLPVNSDLQGFNSTGSSESKSTNPEIEDSHTHSVTESSNSEMKYNMTSESEDNSSITENSSLTENPQDDEDNSSITENSSLTENPQDDEASQINENLDKKKSENSYDVNLNTEDSFDSKLSLEEKDVRTDLETLPDIDIEGSNIEDDVAAE</sequence>
<protein>
    <submittedName>
        <fullName evidence="3">Uncharacterized protein</fullName>
    </submittedName>
</protein>
<organism evidence="3 4">
    <name type="scientific">Lithospermum erythrorhizon</name>
    <name type="common">Purple gromwell</name>
    <name type="synonym">Lithospermum officinale var. erythrorhizon</name>
    <dbReference type="NCBI Taxonomy" id="34254"/>
    <lineage>
        <taxon>Eukaryota</taxon>
        <taxon>Viridiplantae</taxon>
        <taxon>Streptophyta</taxon>
        <taxon>Embryophyta</taxon>
        <taxon>Tracheophyta</taxon>
        <taxon>Spermatophyta</taxon>
        <taxon>Magnoliopsida</taxon>
        <taxon>eudicotyledons</taxon>
        <taxon>Gunneridae</taxon>
        <taxon>Pentapetalae</taxon>
        <taxon>asterids</taxon>
        <taxon>lamiids</taxon>
        <taxon>Boraginales</taxon>
        <taxon>Boraginaceae</taxon>
        <taxon>Boraginoideae</taxon>
        <taxon>Lithospermeae</taxon>
        <taxon>Lithospermum</taxon>
    </lineage>
</organism>
<feature type="compositionally biased region" description="Polar residues" evidence="1">
    <location>
        <begin position="274"/>
        <end position="302"/>
    </location>
</feature>
<feature type="compositionally biased region" description="Polar residues" evidence="1">
    <location>
        <begin position="210"/>
        <end position="223"/>
    </location>
</feature>
<reference evidence="3 4" key="1">
    <citation type="submission" date="2024-01" db="EMBL/GenBank/DDBJ databases">
        <title>The complete chloroplast genome sequence of Lithospermum erythrorhizon: insights into the phylogenetic relationship among Boraginaceae species and the maternal lineages of purple gromwells.</title>
        <authorList>
            <person name="Okada T."/>
            <person name="Watanabe K."/>
        </authorList>
    </citation>
    <scope>NUCLEOTIDE SEQUENCE [LARGE SCALE GENOMIC DNA]</scope>
</reference>
<keyword evidence="2" id="KW-0812">Transmembrane</keyword>
<feature type="compositionally biased region" description="Basic and acidic residues" evidence="1">
    <location>
        <begin position="184"/>
        <end position="207"/>
    </location>
</feature>
<evidence type="ECO:0000256" key="1">
    <source>
        <dbReference type="SAM" id="MobiDB-lite"/>
    </source>
</evidence>
<feature type="compositionally biased region" description="Polar residues" evidence="1">
    <location>
        <begin position="234"/>
        <end position="248"/>
    </location>
</feature>
<feature type="transmembrane region" description="Helical" evidence="2">
    <location>
        <begin position="20"/>
        <end position="37"/>
    </location>
</feature>
<dbReference type="Proteomes" id="UP001454036">
    <property type="component" value="Unassembled WGS sequence"/>
</dbReference>
<feature type="compositionally biased region" description="Polar residues" evidence="1">
    <location>
        <begin position="425"/>
        <end position="436"/>
    </location>
</feature>
<feature type="compositionally biased region" description="Polar residues" evidence="1">
    <location>
        <begin position="173"/>
        <end position="182"/>
    </location>
</feature>
<feature type="region of interest" description="Disordered" evidence="1">
    <location>
        <begin position="67"/>
        <end position="302"/>
    </location>
</feature>
<feature type="compositionally biased region" description="Acidic residues" evidence="1">
    <location>
        <begin position="89"/>
        <end position="101"/>
    </location>
</feature>
<feature type="region of interest" description="Disordered" evidence="1">
    <location>
        <begin position="314"/>
        <end position="503"/>
    </location>
</feature>
<keyword evidence="4" id="KW-1185">Reference proteome</keyword>
<keyword evidence="2" id="KW-0472">Membrane</keyword>
<dbReference type="AlphaFoldDB" id="A0AAV3PQF8"/>
<evidence type="ECO:0000313" key="3">
    <source>
        <dbReference type="EMBL" id="GAA0153421.1"/>
    </source>
</evidence>
<gene>
    <name evidence="3" type="ORF">LIER_11664</name>
</gene>
<feature type="compositionally biased region" description="Basic and acidic residues" evidence="1">
    <location>
        <begin position="134"/>
        <end position="143"/>
    </location>
</feature>
<accession>A0AAV3PQF8</accession>
<feature type="compositionally biased region" description="Polar residues" evidence="1">
    <location>
        <begin position="349"/>
        <end position="376"/>
    </location>
</feature>
<proteinExistence type="predicted"/>
<feature type="compositionally biased region" description="Basic and acidic residues" evidence="1">
    <location>
        <begin position="324"/>
        <end position="343"/>
    </location>
</feature>
<dbReference type="PANTHER" id="PTHR33700:SF4">
    <property type="entry name" value="MYB-LIKE PROTEIN X"/>
    <property type="match status" value="1"/>
</dbReference>
<dbReference type="EMBL" id="BAABME010002176">
    <property type="protein sequence ID" value="GAA0153421.1"/>
    <property type="molecule type" value="Genomic_DNA"/>
</dbReference>
<feature type="compositionally biased region" description="Basic and acidic residues" evidence="1">
    <location>
        <begin position="468"/>
        <end position="483"/>
    </location>
</feature>
<comment type="caution">
    <text evidence="3">The sequence shown here is derived from an EMBL/GenBank/DDBJ whole genome shotgun (WGS) entry which is preliminary data.</text>
</comment>
<feature type="compositionally biased region" description="Basic and acidic residues" evidence="1">
    <location>
        <begin position="67"/>
        <end position="76"/>
    </location>
</feature>
<evidence type="ECO:0000313" key="4">
    <source>
        <dbReference type="Proteomes" id="UP001454036"/>
    </source>
</evidence>
<name>A0AAV3PQF8_LITER</name>
<dbReference type="PANTHER" id="PTHR33700">
    <property type="entry name" value="MYB-LIKE PROTEIN X"/>
    <property type="match status" value="1"/>
</dbReference>